<keyword evidence="2" id="KW-1185">Reference proteome</keyword>
<organism evidence="3">
    <name type="scientific">Haemonchus placei</name>
    <name type="common">Barber's pole worm</name>
    <dbReference type="NCBI Taxonomy" id="6290"/>
    <lineage>
        <taxon>Eukaryota</taxon>
        <taxon>Metazoa</taxon>
        <taxon>Ecdysozoa</taxon>
        <taxon>Nematoda</taxon>
        <taxon>Chromadorea</taxon>
        <taxon>Rhabditida</taxon>
        <taxon>Rhabditina</taxon>
        <taxon>Rhabditomorpha</taxon>
        <taxon>Strongyloidea</taxon>
        <taxon>Trichostrongylidae</taxon>
        <taxon>Haemonchus</taxon>
    </lineage>
</organism>
<sequence>MEVMEVLELRRARNPFQGNGGRENLRGKSRREDLIADRVGGGDEVRFISATVRSRSVVLCYGGDGAMDARRRSIALSTLCLRISHYGRRFNMFLINGNMILSCFSCVFDLQCVDD</sequence>
<proteinExistence type="predicted"/>
<evidence type="ECO:0000313" key="3">
    <source>
        <dbReference type="WBParaSite" id="HPLM_0000978601-mRNA-1"/>
    </source>
</evidence>
<dbReference type="AlphaFoldDB" id="A0A0N4WG76"/>
<dbReference type="EMBL" id="UZAF01017140">
    <property type="protein sequence ID" value="VDO38362.1"/>
    <property type="molecule type" value="Genomic_DNA"/>
</dbReference>
<gene>
    <name evidence="1" type="ORF">HPLM_LOCUS9778</name>
</gene>
<evidence type="ECO:0000313" key="1">
    <source>
        <dbReference type="EMBL" id="VDO38362.1"/>
    </source>
</evidence>
<accession>A0A0N4WG76</accession>
<evidence type="ECO:0000313" key="2">
    <source>
        <dbReference type="Proteomes" id="UP000268014"/>
    </source>
</evidence>
<protein>
    <submittedName>
        <fullName evidence="1 3">Uncharacterized protein</fullName>
    </submittedName>
</protein>
<dbReference type="Proteomes" id="UP000268014">
    <property type="component" value="Unassembled WGS sequence"/>
</dbReference>
<dbReference type="WBParaSite" id="HPLM_0000978601-mRNA-1">
    <property type="protein sequence ID" value="HPLM_0000978601-mRNA-1"/>
    <property type="gene ID" value="HPLM_0000978601"/>
</dbReference>
<reference evidence="1 2" key="2">
    <citation type="submission" date="2018-11" db="EMBL/GenBank/DDBJ databases">
        <authorList>
            <consortium name="Pathogen Informatics"/>
        </authorList>
    </citation>
    <scope>NUCLEOTIDE SEQUENCE [LARGE SCALE GENOMIC DNA]</scope>
    <source>
        <strain evidence="1 2">MHpl1</strain>
    </source>
</reference>
<reference evidence="3" key="1">
    <citation type="submission" date="2017-02" db="UniProtKB">
        <authorList>
            <consortium name="WormBaseParasite"/>
        </authorList>
    </citation>
    <scope>IDENTIFICATION</scope>
</reference>
<name>A0A0N4WG76_HAEPC</name>